<evidence type="ECO:0000313" key="3">
    <source>
        <dbReference type="WBParaSite" id="HPLM_0000168701-mRNA-1"/>
    </source>
</evidence>
<evidence type="ECO:0000313" key="1">
    <source>
        <dbReference type="EMBL" id="VDO10820.1"/>
    </source>
</evidence>
<dbReference type="Proteomes" id="UP000268014">
    <property type="component" value="Unassembled WGS sequence"/>
</dbReference>
<protein>
    <submittedName>
        <fullName evidence="1 3">Uncharacterized protein</fullName>
    </submittedName>
</protein>
<keyword evidence="2" id="KW-1185">Reference proteome</keyword>
<proteinExistence type="predicted"/>
<reference evidence="3" key="1">
    <citation type="submission" date="2017-02" db="UniProtKB">
        <authorList>
            <consortium name="WormBaseParasite"/>
        </authorList>
    </citation>
    <scope>IDENTIFICATION</scope>
</reference>
<sequence>MAIATMVKTQHWPWQGNVETPGGKLAKTAIKQPQYPANWAQPSPASDGMATG</sequence>
<gene>
    <name evidence="1" type="ORF">HPLM_LOCUS1684</name>
</gene>
<dbReference type="WBParaSite" id="HPLM_0000168701-mRNA-1">
    <property type="protein sequence ID" value="HPLM_0000168701-mRNA-1"/>
    <property type="gene ID" value="HPLM_0000168701"/>
</dbReference>
<reference evidence="1 2" key="2">
    <citation type="submission" date="2018-11" db="EMBL/GenBank/DDBJ databases">
        <authorList>
            <consortium name="Pathogen Informatics"/>
        </authorList>
    </citation>
    <scope>NUCLEOTIDE SEQUENCE [LARGE SCALE GENOMIC DNA]</scope>
    <source>
        <strain evidence="1 2">MHpl1</strain>
    </source>
</reference>
<organism evidence="3">
    <name type="scientific">Haemonchus placei</name>
    <name type="common">Barber's pole worm</name>
    <dbReference type="NCBI Taxonomy" id="6290"/>
    <lineage>
        <taxon>Eukaryota</taxon>
        <taxon>Metazoa</taxon>
        <taxon>Ecdysozoa</taxon>
        <taxon>Nematoda</taxon>
        <taxon>Chromadorea</taxon>
        <taxon>Rhabditida</taxon>
        <taxon>Rhabditina</taxon>
        <taxon>Rhabditomorpha</taxon>
        <taxon>Strongyloidea</taxon>
        <taxon>Trichostrongylidae</taxon>
        <taxon>Haemonchus</taxon>
    </lineage>
</organism>
<name>A0A0N4VWL7_HAEPC</name>
<evidence type="ECO:0000313" key="2">
    <source>
        <dbReference type="Proteomes" id="UP000268014"/>
    </source>
</evidence>
<accession>A0A0N4VWL7</accession>
<dbReference type="EMBL" id="UZAF01002480">
    <property type="protein sequence ID" value="VDO10820.1"/>
    <property type="molecule type" value="Genomic_DNA"/>
</dbReference>
<dbReference type="AlphaFoldDB" id="A0A0N4VWL7"/>